<keyword evidence="5" id="KW-0143">Chaperone</keyword>
<dbReference type="AlphaFoldDB" id="A0A1Y0IIU8"/>
<dbReference type="GO" id="GO:0005829">
    <property type="term" value="C:cytosol"/>
    <property type="evidence" value="ECO:0007669"/>
    <property type="project" value="UniProtKB-SubCell"/>
</dbReference>
<dbReference type="SUPFAM" id="SSF101116">
    <property type="entry name" value="Flagellar export chaperone FliS"/>
    <property type="match status" value="1"/>
</dbReference>
<dbReference type="NCBIfam" id="TIGR00208">
    <property type="entry name" value="fliS"/>
    <property type="match status" value="1"/>
</dbReference>
<dbReference type="Gene3D" id="1.20.120.340">
    <property type="entry name" value="Flagellar protein FliS"/>
    <property type="match status" value="1"/>
</dbReference>
<protein>
    <recommendedName>
        <fullName evidence="6">Flagellar secretion chaperone FliS</fullName>
    </recommendedName>
</protein>
<dbReference type="KEGG" id="tum:CBW65_04575"/>
<dbReference type="PANTHER" id="PTHR34773:SF1">
    <property type="entry name" value="FLAGELLAR SECRETION CHAPERONE FLIS"/>
    <property type="match status" value="1"/>
</dbReference>
<dbReference type="PIRSF" id="PIRSF039090">
    <property type="entry name" value="Flis"/>
    <property type="match status" value="1"/>
</dbReference>
<dbReference type="InterPro" id="IPR003713">
    <property type="entry name" value="FliS"/>
</dbReference>
<evidence type="ECO:0000256" key="1">
    <source>
        <dbReference type="ARBA" id="ARBA00004514"/>
    </source>
</evidence>
<dbReference type="OrthoDB" id="1524959at2"/>
<proteinExistence type="inferred from homology"/>
<dbReference type="Proteomes" id="UP000195437">
    <property type="component" value="Chromosome"/>
</dbReference>
<evidence type="ECO:0000313" key="7">
    <source>
        <dbReference type="EMBL" id="ARU60422.1"/>
    </source>
</evidence>
<keyword evidence="3 6" id="KW-0963">Cytoplasm</keyword>
<dbReference type="InterPro" id="IPR036584">
    <property type="entry name" value="FliS_sf"/>
</dbReference>
<gene>
    <name evidence="7" type="ORF">CBW65_04575</name>
</gene>
<organism evidence="7 8">
    <name type="scientific">Tumebacillus avium</name>
    <dbReference type="NCBI Taxonomy" id="1903704"/>
    <lineage>
        <taxon>Bacteria</taxon>
        <taxon>Bacillati</taxon>
        <taxon>Bacillota</taxon>
        <taxon>Bacilli</taxon>
        <taxon>Bacillales</taxon>
        <taxon>Alicyclobacillaceae</taxon>
        <taxon>Tumebacillus</taxon>
    </lineage>
</organism>
<keyword evidence="7" id="KW-0282">Flagellum</keyword>
<sequence>MMMNNPYQKYQNQAVQTATPERLLLMLFEGAMRFCKEAMLGIEQRNFAVANEKNIRVQNIINELIITLDRGQGGEVAENLLSIYNYLNQRLIEANLKKEKEILEEVYGHLSELHEAFNGAAQVVRTQTGRTGDQA</sequence>
<evidence type="ECO:0000256" key="6">
    <source>
        <dbReference type="PIRNR" id="PIRNR039090"/>
    </source>
</evidence>
<keyword evidence="7" id="KW-0966">Cell projection</keyword>
<evidence type="ECO:0000256" key="4">
    <source>
        <dbReference type="ARBA" id="ARBA00022795"/>
    </source>
</evidence>
<dbReference type="EMBL" id="CP021434">
    <property type="protein sequence ID" value="ARU60422.1"/>
    <property type="molecule type" value="Genomic_DNA"/>
</dbReference>
<keyword evidence="7" id="KW-0969">Cilium</keyword>
<dbReference type="CDD" id="cd16098">
    <property type="entry name" value="FliS"/>
    <property type="match status" value="1"/>
</dbReference>
<comment type="subcellular location">
    <subcellularLocation>
        <location evidence="1 6">Cytoplasm</location>
        <location evidence="1 6">Cytosol</location>
    </subcellularLocation>
</comment>
<dbReference type="GO" id="GO:0071973">
    <property type="term" value="P:bacterial-type flagellum-dependent cell motility"/>
    <property type="evidence" value="ECO:0007669"/>
    <property type="project" value="TreeGrafter"/>
</dbReference>
<evidence type="ECO:0000313" key="8">
    <source>
        <dbReference type="Proteomes" id="UP000195437"/>
    </source>
</evidence>
<dbReference type="PANTHER" id="PTHR34773">
    <property type="entry name" value="FLAGELLAR SECRETION CHAPERONE FLIS"/>
    <property type="match status" value="1"/>
</dbReference>
<comment type="similarity">
    <text evidence="2 6">Belongs to the FliS family.</text>
</comment>
<evidence type="ECO:0000256" key="5">
    <source>
        <dbReference type="ARBA" id="ARBA00023186"/>
    </source>
</evidence>
<keyword evidence="4 6" id="KW-1005">Bacterial flagellum biogenesis</keyword>
<keyword evidence="8" id="KW-1185">Reference proteome</keyword>
<evidence type="ECO:0000256" key="3">
    <source>
        <dbReference type="ARBA" id="ARBA00022490"/>
    </source>
</evidence>
<reference evidence="8" key="1">
    <citation type="submission" date="2017-05" db="EMBL/GenBank/DDBJ databases">
        <authorList>
            <person name="Sung H."/>
        </authorList>
    </citation>
    <scope>NUCLEOTIDE SEQUENCE [LARGE SCALE GENOMIC DNA]</scope>
    <source>
        <strain evidence="8">AR23208</strain>
    </source>
</reference>
<evidence type="ECO:0000256" key="2">
    <source>
        <dbReference type="ARBA" id="ARBA00008787"/>
    </source>
</evidence>
<dbReference type="Pfam" id="PF02561">
    <property type="entry name" value="FliS"/>
    <property type="match status" value="1"/>
</dbReference>
<name>A0A1Y0IIU8_9BACL</name>
<dbReference type="GO" id="GO:0044780">
    <property type="term" value="P:bacterial-type flagellum assembly"/>
    <property type="evidence" value="ECO:0007669"/>
    <property type="project" value="InterPro"/>
</dbReference>
<accession>A0A1Y0IIU8</accession>